<dbReference type="InterPro" id="IPR007267">
    <property type="entry name" value="GtrA_DPMS_TM"/>
</dbReference>
<dbReference type="Proteomes" id="UP001138921">
    <property type="component" value="Unassembled WGS sequence"/>
</dbReference>
<feature type="domain" description="GtrA/DPMS transmembrane" evidence="7">
    <location>
        <begin position="22"/>
        <end position="138"/>
    </location>
</feature>
<feature type="transmembrane region" description="Helical" evidence="6">
    <location>
        <begin position="46"/>
        <end position="68"/>
    </location>
</feature>
<evidence type="ECO:0000256" key="4">
    <source>
        <dbReference type="ARBA" id="ARBA00022989"/>
    </source>
</evidence>
<reference evidence="8" key="2">
    <citation type="submission" date="2021-03" db="EMBL/GenBank/DDBJ databases">
        <authorList>
            <person name="Artuso I."/>
            <person name="Turrini P."/>
            <person name="Pirolo M."/>
            <person name="Lugli G.A."/>
            <person name="Ventura M."/>
            <person name="Visca P."/>
        </authorList>
    </citation>
    <scope>NUCLEOTIDE SEQUENCE</scope>
    <source>
        <strain evidence="8">LMG 26462</strain>
    </source>
</reference>
<sequence>MRAARAPENRFTARLRVRLLTRFGLVGIAATGLYAALAIIFAELDWIGFTPVEASLAAYAGAALFSYLAHRSITFISNGSHRSEGPRFVLLTAAGLAIAYIAPAVLTGGFSLHPGFAILVTCILVPAVNFFVLDRWVFTDRKSDQ</sequence>
<dbReference type="AlphaFoldDB" id="A0A9X1ACF8"/>
<evidence type="ECO:0000256" key="6">
    <source>
        <dbReference type="SAM" id="Phobius"/>
    </source>
</evidence>
<feature type="transmembrane region" description="Helical" evidence="6">
    <location>
        <begin position="88"/>
        <end position="106"/>
    </location>
</feature>
<evidence type="ECO:0000313" key="8">
    <source>
        <dbReference type="EMBL" id="MBT1157283.1"/>
    </source>
</evidence>
<dbReference type="GO" id="GO:0000271">
    <property type="term" value="P:polysaccharide biosynthetic process"/>
    <property type="evidence" value="ECO:0007669"/>
    <property type="project" value="InterPro"/>
</dbReference>
<protein>
    <submittedName>
        <fullName evidence="8">GtrA family protein</fullName>
    </submittedName>
</protein>
<dbReference type="PANTHER" id="PTHR38459:SF1">
    <property type="entry name" value="PROPHAGE BACTOPRENOL-LINKED GLUCOSE TRANSLOCASE HOMOLOG"/>
    <property type="match status" value="1"/>
</dbReference>
<dbReference type="InterPro" id="IPR051401">
    <property type="entry name" value="GtrA_CellWall_Glycosyl"/>
</dbReference>
<dbReference type="Pfam" id="PF04138">
    <property type="entry name" value="GtrA_DPMS_TM"/>
    <property type="match status" value="1"/>
</dbReference>
<comment type="caution">
    <text evidence="8">The sequence shown here is derived from an EMBL/GenBank/DDBJ whole genome shotgun (WGS) entry which is preliminary data.</text>
</comment>
<comment type="similarity">
    <text evidence="2">Belongs to the GtrA family.</text>
</comment>
<dbReference type="RefSeq" id="WP_214391208.1">
    <property type="nucleotide sequence ID" value="NZ_JAFLWW010000004.1"/>
</dbReference>
<accession>A0A9X1ACF8</accession>
<dbReference type="PANTHER" id="PTHR38459">
    <property type="entry name" value="PROPHAGE BACTOPRENOL-LINKED GLUCOSE TRANSLOCASE HOMOLOG"/>
    <property type="match status" value="1"/>
</dbReference>
<feature type="transmembrane region" description="Helical" evidence="6">
    <location>
        <begin position="20"/>
        <end position="40"/>
    </location>
</feature>
<evidence type="ECO:0000256" key="1">
    <source>
        <dbReference type="ARBA" id="ARBA00004141"/>
    </source>
</evidence>
<keyword evidence="5 6" id="KW-0472">Membrane</keyword>
<evidence type="ECO:0000259" key="7">
    <source>
        <dbReference type="Pfam" id="PF04138"/>
    </source>
</evidence>
<comment type="subcellular location">
    <subcellularLocation>
        <location evidence="1">Membrane</location>
        <topology evidence="1">Multi-pass membrane protein</topology>
    </subcellularLocation>
</comment>
<organism evidence="8 9">
    <name type="scientific">Aminobacter anthyllidis</name>
    <dbReference type="NCBI Taxonomy" id="1035067"/>
    <lineage>
        <taxon>Bacteria</taxon>
        <taxon>Pseudomonadati</taxon>
        <taxon>Pseudomonadota</taxon>
        <taxon>Alphaproteobacteria</taxon>
        <taxon>Hyphomicrobiales</taxon>
        <taxon>Phyllobacteriaceae</taxon>
        <taxon>Aminobacter</taxon>
    </lineage>
</organism>
<evidence type="ECO:0000256" key="3">
    <source>
        <dbReference type="ARBA" id="ARBA00022692"/>
    </source>
</evidence>
<keyword evidence="9" id="KW-1185">Reference proteome</keyword>
<evidence type="ECO:0000313" key="9">
    <source>
        <dbReference type="Proteomes" id="UP001138921"/>
    </source>
</evidence>
<evidence type="ECO:0000256" key="2">
    <source>
        <dbReference type="ARBA" id="ARBA00009399"/>
    </source>
</evidence>
<evidence type="ECO:0000256" key="5">
    <source>
        <dbReference type="ARBA" id="ARBA00023136"/>
    </source>
</evidence>
<proteinExistence type="inferred from homology"/>
<name>A0A9X1ACF8_9HYPH</name>
<dbReference type="GO" id="GO:0005886">
    <property type="term" value="C:plasma membrane"/>
    <property type="evidence" value="ECO:0007669"/>
    <property type="project" value="TreeGrafter"/>
</dbReference>
<keyword evidence="3 6" id="KW-0812">Transmembrane</keyword>
<reference evidence="8" key="1">
    <citation type="journal article" date="2021" name="Microorganisms">
        <title>Phylogenomic Reconstruction and Metabolic Potential of the Genus Aminobacter.</title>
        <authorList>
            <person name="Artuso I."/>
            <person name="Turrini P."/>
            <person name="Pirolo M."/>
            <person name="Lugli G.A."/>
            <person name="Ventura M."/>
            <person name="Visca P."/>
        </authorList>
    </citation>
    <scope>NUCLEOTIDE SEQUENCE</scope>
    <source>
        <strain evidence="8">LMG 26462</strain>
    </source>
</reference>
<keyword evidence="4 6" id="KW-1133">Transmembrane helix</keyword>
<gene>
    <name evidence="8" type="ORF">J1C56_16955</name>
</gene>
<dbReference type="EMBL" id="JAFLWW010000004">
    <property type="protein sequence ID" value="MBT1157283.1"/>
    <property type="molecule type" value="Genomic_DNA"/>
</dbReference>
<feature type="transmembrane region" description="Helical" evidence="6">
    <location>
        <begin position="112"/>
        <end position="133"/>
    </location>
</feature>